<organism evidence="1 2">
    <name type="scientific">Lichtheimia corymbifera JMRC:FSU:9682</name>
    <dbReference type="NCBI Taxonomy" id="1263082"/>
    <lineage>
        <taxon>Eukaryota</taxon>
        <taxon>Fungi</taxon>
        <taxon>Fungi incertae sedis</taxon>
        <taxon>Mucoromycota</taxon>
        <taxon>Mucoromycotina</taxon>
        <taxon>Mucoromycetes</taxon>
        <taxon>Mucorales</taxon>
        <taxon>Lichtheimiaceae</taxon>
        <taxon>Lichtheimia</taxon>
    </lineage>
</organism>
<dbReference type="AlphaFoldDB" id="A0A068RZ21"/>
<sequence length="67" mass="7502">MHLACANSPSIKRAATLGNRHLRLLAILVWNSKESMTTKSSLKWMNKTSTGRGYGKLLNAIIYWIAL</sequence>
<proteinExistence type="predicted"/>
<evidence type="ECO:0000313" key="1">
    <source>
        <dbReference type="EMBL" id="CDH54857.1"/>
    </source>
</evidence>
<dbReference type="Proteomes" id="UP000027586">
    <property type="component" value="Unassembled WGS sequence"/>
</dbReference>
<evidence type="ECO:0000313" key="2">
    <source>
        <dbReference type="Proteomes" id="UP000027586"/>
    </source>
</evidence>
<protein>
    <submittedName>
        <fullName evidence="1">Uncharacterized protein</fullName>
    </submittedName>
</protein>
<reference evidence="1" key="1">
    <citation type="submission" date="2013-08" db="EMBL/GenBank/DDBJ databases">
        <title>Gene expansion shapes genome architecture in the human pathogen Lichtheimia corymbifera: an evolutionary genomics analysis in the ancient terrestrial Mucorales (Mucoromycotina).</title>
        <authorList>
            <person name="Schwartze V.U."/>
            <person name="Winter S."/>
            <person name="Shelest E."/>
            <person name="Marcet-Houben M."/>
            <person name="Horn F."/>
            <person name="Wehner S."/>
            <person name="Hoffmann K."/>
            <person name="Riege K."/>
            <person name="Sammeth M."/>
            <person name="Nowrousian M."/>
            <person name="Valiante V."/>
            <person name="Linde J."/>
            <person name="Jacobsen I.D."/>
            <person name="Marz M."/>
            <person name="Brakhage A.A."/>
            <person name="Gabaldon T."/>
            <person name="Bocker S."/>
            <person name="Voigt K."/>
        </authorList>
    </citation>
    <scope>NUCLEOTIDE SEQUENCE [LARGE SCALE GENOMIC DNA]</scope>
    <source>
        <strain evidence="1">FSU 9682</strain>
    </source>
</reference>
<accession>A0A068RZ21</accession>
<keyword evidence="2" id="KW-1185">Reference proteome</keyword>
<dbReference type="EMBL" id="CBTN010000025">
    <property type="protein sequence ID" value="CDH54857.1"/>
    <property type="molecule type" value="Genomic_DNA"/>
</dbReference>
<comment type="caution">
    <text evidence="1">The sequence shown here is derived from an EMBL/GenBank/DDBJ whole genome shotgun (WGS) entry which is preliminary data.</text>
</comment>
<gene>
    <name evidence="1" type="ORF">LCOR_06071.1</name>
</gene>
<dbReference type="VEuPathDB" id="FungiDB:LCOR_06071.1"/>
<name>A0A068RZ21_9FUNG</name>